<accession>A0A239A6Y7</accession>
<dbReference type="SUPFAM" id="SSF54001">
    <property type="entry name" value="Cysteine proteinases"/>
    <property type="match status" value="1"/>
</dbReference>
<reference evidence="2 3" key="1">
    <citation type="submission" date="2017-06" db="EMBL/GenBank/DDBJ databases">
        <authorList>
            <person name="Kim H.J."/>
            <person name="Triplett B.A."/>
        </authorList>
    </citation>
    <scope>NUCLEOTIDE SEQUENCE [LARGE SCALE GENOMIC DNA]</scope>
    <source>
        <strain evidence="2 3">DSM 25597</strain>
    </source>
</reference>
<dbReference type="Pfam" id="PF01841">
    <property type="entry name" value="Transglut_core"/>
    <property type="match status" value="1"/>
</dbReference>
<protein>
    <submittedName>
        <fullName evidence="2">Transglutaminase-like superfamily protein</fullName>
    </submittedName>
</protein>
<dbReference type="EMBL" id="FZNY01000004">
    <property type="protein sequence ID" value="SNR91395.1"/>
    <property type="molecule type" value="Genomic_DNA"/>
</dbReference>
<proteinExistence type="predicted"/>
<dbReference type="Proteomes" id="UP000198379">
    <property type="component" value="Unassembled WGS sequence"/>
</dbReference>
<dbReference type="PANTHER" id="PTHR46333:SF2">
    <property type="entry name" value="CYTOKINESIS PROTEIN 3"/>
    <property type="match status" value="1"/>
</dbReference>
<dbReference type="Gene3D" id="3.10.620.30">
    <property type="match status" value="1"/>
</dbReference>
<feature type="domain" description="Transglutaminase-like" evidence="1">
    <location>
        <begin position="96"/>
        <end position="163"/>
    </location>
</feature>
<dbReference type="PANTHER" id="PTHR46333">
    <property type="entry name" value="CYTOKINESIS PROTEIN 3"/>
    <property type="match status" value="1"/>
</dbReference>
<sequence length="317" mass="37409">MVYAFAKAQTATVIDQKVQSYPDHINTITLLSNRIQNDFTTQEAQIRAIYSWIATHIAYDLEDYYSLRSPKRIYYSSKKERTRKLRIARTKLINETLKTQTALCEGYTALFQALCESLGIPCVTINGFTKTDSRLIGTSPGFKNHAWNAVYLDNEWHLIDVTWGAGRETVYRTKWEFIFNDHYYKVAPELFIKHHYPEDPVWQLRPHPISKKEFFSKPLLYSAYFDSGIHLSDREEGTIQLSKEEKYVYLHFEKLPKHPNVYYITQENTQPRPVRFKRHPSKGFIGKIKLKEKHPITLTLFNHQEAIIDFKVERYDE</sequence>
<dbReference type="AlphaFoldDB" id="A0A239A6Y7"/>
<evidence type="ECO:0000259" key="1">
    <source>
        <dbReference type="SMART" id="SM00460"/>
    </source>
</evidence>
<dbReference type="GO" id="GO:0005737">
    <property type="term" value="C:cytoplasm"/>
    <property type="evidence" value="ECO:0007669"/>
    <property type="project" value="TreeGrafter"/>
</dbReference>
<dbReference type="InterPro" id="IPR038765">
    <property type="entry name" value="Papain-like_cys_pep_sf"/>
</dbReference>
<dbReference type="SMART" id="SM00460">
    <property type="entry name" value="TGc"/>
    <property type="match status" value="1"/>
</dbReference>
<evidence type="ECO:0000313" key="2">
    <source>
        <dbReference type="EMBL" id="SNR91395.1"/>
    </source>
</evidence>
<gene>
    <name evidence="2" type="ORF">SAMN06265376_104198</name>
</gene>
<organism evidence="2 3">
    <name type="scientific">Dokdonia pacifica</name>
    <dbReference type="NCBI Taxonomy" id="1627892"/>
    <lineage>
        <taxon>Bacteria</taxon>
        <taxon>Pseudomonadati</taxon>
        <taxon>Bacteroidota</taxon>
        <taxon>Flavobacteriia</taxon>
        <taxon>Flavobacteriales</taxon>
        <taxon>Flavobacteriaceae</taxon>
        <taxon>Dokdonia</taxon>
    </lineage>
</organism>
<keyword evidence="3" id="KW-1185">Reference proteome</keyword>
<evidence type="ECO:0000313" key="3">
    <source>
        <dbReference type="Proteomes" id="UP000198379"/>
    </source>
</evidence>
<dbReference type="InterPro" id="IPR002931">
    <property type="entry name" value="Transglutaminase-like"/>
</dbReference>
<dbReference type="InterPro" id="IPR052557">
    <property type="entry name" value="CAP/Cytokinesis_protein"/>
</dbReference>
<name>A0A239A6Y7_9FLAO</name>